<evidence type="ECO:0000256" key="2">
    <source>
        <dbReference type="ARBA" id="ARBA00022490"/>
    </source>
</evidence>
<dbReference type="InterPro" id="IPR018902">
    <property type="entry name" value="CMI2A-C-like_dom"/>
</dbReference>
<proteinExistence type="inferred from homology"/>
<comment type="subcellular location">
    <subcellularLocation>
        <location evidence="1">Cytoplasm</location>
        <location evidence="1">Cytoskeleton</location>
        <location evidence="1">Cilium axoneme</location>
    </subcellularLocation>
</comment>
<reference evidence="8" key="1">
    <citation type="journal article" date="2023" name="G3 (Bethesda)">
        <title>Whole genome assembly and annotation of the endangered Caribbean coral Acropora cervicornis.</title>
        <authorList>
            <person name="Selwyn J.D."/>
            <person name="Vollmer S.V."/>
        </authorList>
    </citation>
    <scope>NUCLEOTIDE SEQUENCE</scope>
    <source>
        <strain evidence="8">K2</strain>
    </source>
</reference>
<sequence>MEKLTLVTTNMNLYQHPRHVPGYAGYTPRIKYCYGETYGNTTANWFKDYRVTELNTSKERMGRGGDQFLPFPTFYTNNPDHVLGARTSSRDRWKAAPKYKLLNLDDRDAAIKSYDKAAQYHRDQYRDKTQTVPPVKIFYLPNVFRDNRSNRIPTKQSSTSEQRVVAFANRVFNAKKREPLAKSTVETRRIRDVVFERR</sequence>
<comment type="similarity">
    <text evidence="5">Belongs to the CIMIP2 family.</text>
</comment>
<evidence type="ECO:0000259" key="7">
    <source>
        <dbReference type="Pfam" id="PF10629"/>
    </source>
</evidence>
<evidence type="ECO:0000256" key="6">
    <source>
        <dbReference type="ARBA" id="ARBA00041160"/>
    </source>
</evidence>
<dbReference type="GO" id="GO:0005930">
    <property type="term" value="C:axoneme"/>
    <property type="evidence" value="ECO:0007669"/>
    <property type="project" value="UniProtKB-SubCell"/>
</dbReference>
<dbReference type="GO" id="GO:0015630">
    <property type="term" value="C:microtubule cytoskeleton"/>
    <property type="evidence" value="ECO:0007669"/>
    <property type="project" value="UniProtKB-ARBA"/>
</dbReference>
<keyword evidence="4" id="KW-0966">Cell projection</keyword>
<dbReference type="PANTHER" id="PTHR34924:SF1">
    <property type="entry name" value="PROTEIN FAM166C"/>
    <property type="match status" value="1"/>
</dbReference>
<dbReference type="Pfam" id="PF10629">
    <property type="entry name" value="CMI2B-like"/>
    <property type="match status" value="1"/>
</dbReference>
<evidence type="ECO:0000313" key="9">
    <source>
        <dbReference type="Proteomes" id="UP001249851"/>
    </source>
</evidence>
<dbReference type="Proteomes" id="UP001249851">
    <property type="component" value="Unassembled WGS sequence"/>
</dbReference>
<evidence type="ECO:0000313" key="8">
    <source>
        <dbReference type="EMBL" id="KAK2574654.1"/>
    </source>
</evidence>
<organism evidence="8 9">
    <name type="scientific">Acropora cervicornis</name>
    <name type="common">Staghorn coral</name>
    <dbReference type="NCBI Taxonomy" id="6130"/>
    <lineage>
        <taxon>Eukaryota</taxon>
        <taxon>Metazoa</taxon>
        <taxon>Cnidaria</taxon>
        <taxon>Anthozoa</taxon>
        <taxon>Hexacorallia</taxon>
        <taxon>Scleractinia</taxon>
        <taxon>Astrocoeniina</taxon>
        <taxon>Acroporidae</taxon>
        <taxon>Acropora</taxon>
    </lineage>
</organism>
<keyword evidence="2" id="KW-0963">Cytoplasm</keyword>
<dbReference type="InterPro" id="IPR052329">
    <property type="entry name" value="CIMIP2C"/>
</dbReference>
<dbReference type="EMBL" id="JARQWQ010000001">
    <property type="protein sequence ID" value="KAK2574654.1"/>
    <property type="molecule type" value="Genomic_DNA"/>
</dbReference>
<protein>
    <recommendedName>
        <fullName evidence="6">Ciliary microtubule inner protein 2C</fullName>
    </recommendedName>
</protein>
<evidence type="ECO:0000256" key="5">
    <source>
        <dbReference type="ARBA" id="ARBA00035661"/>
    </source>
</evidence>
<evidence type="ECO:0000256" key="4">
    <source>
        <dbReference type="ARBA" id="ARBA00023273"/>
    </source>
</evidence>
<keyword evidence="3" id="KW-0206">Cytoskeleton</keyword>
<keyword evidence="9" id="KW-1185">Reference proteome</keyword>
<feature type="domain" description="Ciliary microtubule inner protein 2A-C-like" evidence="7">
    <location>
        <begin position="16"/>
        <end position="86"/>
    </location>
</feature>
<evidence type="ECO:0000256" key="3">
    <source>
        <dbReference type="ARBA" id="ARBA00023212"/>
    </source>
</evidence>
<accession>A0AAD9VHI7</accession>
<name>A0AAD9VHI7_ACRCE</name>
<dbReference type="AlphaFoldDB" id="A0AAD9VHI7"/>
<comment type="caution">
    <text evidence="8">The sequence shown here is derived from an EMBL/GenBank/DDBJ whole genome shotgun (WGS) entry which is preliminary data.</text>
</comment>
<gene>
    <name evidence="8" type="ORF">P5673_000854</name>
</gene>
<reference evidence="8" key="2">
    <citation type="journal article" date="2023" name="Science">
        <title>Genomic signatures of disease resistance in endangered staghorn corals.</title>
        <authorList>
            <person name="Vollmer S.V."/>
            <person name="Selwyn J.D."/>
            <person name="Despard B.A."/>
            <person name="Roesel C.L."/>
        </authorList>
    </citation>
    <scope>NUCLEOTIDE SEQUENCE</scope>
    <source>
        <strain evidence="8">K2</strain>
    </source>
</reference>
<dbReference type="PANTHER" id="PTHR34924">
    <property type="entry name" value="UPF0573 PROTEIN C2ORF70"/>
    <property type="match status" value="1"/>
</dbReference>
<evidence type="ECO:0000256" key="1">
    <source>
        <dbReference type="ARBA" id="ARBA00004430"/>
    </source>
</evidence>